<protein>
    <submittedName>
        <fullName evidence="2">Uncharacterized protein</fullName>
    </submittedName>
</protein>
<dbReference type="AlphaFoldDB" id="A0A5B7J9X0"/>
<dbReference type="OrthoDB" id="6581954at2759"/>
<feature type="compositionally biased region" description="Polar residues" evidence="1">
    <location>
        <begin position="1"/>
        <end position="20"/>
    </location>
</feature>
<dbReference type="EMBL" id="VSRR010099457">
    <property type="protein sequence ID" value="MPC94661.1"/>
    <property type="molecule type" value="Genomic_DNA"/>
</dbReference>
<organism evidence="2 3">
    <name type="scientific">Portunus trituberculatus</name>
    <name type="common">Swimming crab</name>
    <name type="synonym">Neptunus trituberculatus</name>
    <dbReference type="NCBI Taxonomy" id="210409"/>
    <lineage>
        <taxon>Eukaryota</taxon>
        <taxon>Metazoa</taxon>
        <taxon>Ecdysozoa</taxon>
        <taxon>Arthropoda</taxon>
        <taxon>Crustacea</taxon>
        <taxon>Multicrustacea</taxon>
        <taxon>Malacostraca</taxon>
        <taxon>Eumalacostraca</taxon>
        <taxon>Eucarida</taxon>
        <taxon>Decapoda</taxon>
        <taxon>Pleocyemata</taxon>
        <taxon>Brachyura</taxon>
        <taxon>Eubrachyura</taxon>
        <taxon>Portunoidea</taxon>
        <taxon>Portunidae</taxon>
        <taxon>Portuninae</taxon>
        <taxon>Portunus</taxon>
    </lineage>
</organism>
<name>A0A5B7J9X0_PORTR</name>
<proteinExistence type="predicted"/>
<accession>A0A5B7J9X0</accession>
<keyword evidence="3" id="KW-1185">Reference proteome</keyword>
<evidence type="ECO:0000256" key="1">
    <source>
        <dbReference type="SAM" id="MobiDB-lite"/>
    </source>
</evidence>
<reference evidence="2 3" key="1">
    <citation type="submission" date="2019-05" db="EMBL/GenBank/DDBJ databases">
        <title>Another draft genome of Portunus trituberculatus and its Hox gene families provides insights of decapod evolution.</title>
        <authorList>
            <person name="Jeong J.-H."/>
            <person name="Song I."/>
            <person name="Kim S."/>
            <person name="Choi T."/>
            <person name="Kim D."/>
            <person name="Ryu S."/>
            <person name="Kim W."/>
        </authorList>
    </citation>
    <scope>NUCLEOTIDE SEQUENCE [LARGE SCALE GENOMIC DNA]</scope>
    <source>
        <tissue evidence="2">Muscle</tissue>
    </source>
</reference>
<feature type="region of interest" description="Disordered" evidence="1">
    <location>
        <begin position="1"/>
        <end position="21"/>
    </location>
</feature>
<sequence>MANVSQLIRRQSSRELSAQKSVDRLELELEARLVPTTEEVPDYGATNHAFEASPAADTPPKVLDEVGNT</sequence>
<evidence type="ECO:0000313" key="3">
    <source>
        <dbReference type="Proteomes" id="UP000324222"/>
    </source>
</evidence>
<gene>
    <name evidence="2" type="ORF">E2C01_089839</name>
</gene>
<dbReference type="Proteomes" id="UP000324222">
    <property type="component" value="Unassembled WGS sequence"/>
</dbReference>
<comment type="caution">
    <text evidence="2">The sequence shown here is derived from an EMBL/GenBank/DDBJ whole genome shotgun (WGS) entry which is preliminary data.</text>
</comment>
<feature type="region of interest" description="Disordered" evidence="1">
    <location>
        <begin position="36"/>
        <end position="69"/>
    </location>
</feature>
<evidence type="ECO:0000313" key="2">
    <source>
        <dbReference type="EMBL" id="MPC94661.1"/>
    </source>
</evidence>